<dbReference type="InterPro" id="IPR003439">
    <property type="entry name" value="ABC_transporter-like_ATP-bd"/>
</dbReference>
<feature type="transmembrane region" description="Helical" evidence="9">
    <location>
        <begin position="1299"/>
        <end position="1318"/>
    </location>
</feature>
<evidence type="ECO:0000256" key="8">
    <source>
        <dbReference type="SAM" id="MobiDB-lite"/>
    </source>
</evidence>
<dbReference type="CDD" id="cd03233">
    <property type="entry name" value="ABCG_PDR_domain1"/>
    <property type="match status" value="1"/>
</dbReference>
<feature type="compositionally biased region" description="Basic and acidic residues" evidence="8">
    <location>
        <begin position="784"/>
        <end position="800"/>
    </location>
</feature>
<feature type="compositionally biased region" description="Basic and acidic residues" evidence="8">
    <location>
        <begin position="45"/>
        <end position="55"/>
    </location>
</feature>
<reference evidence="11" key="1">
    <citation type="submission" date="2016-06" db="EMBL/GenBank/DDBJ databases">
        <title>Draft Genome sequence of the fungus Inonotus baumii.</title>
        <authorList>
            <person name="Zhu H."/>
            <person name="Lin W."/>
        </authorList>
    </citation>
    <scope>NUCLEOTIDE SEQUENCE</scope>
    <source>
        <strain evidence="11">821</strain>
    </source>
</reference>
<dbReference type="EMBL" id="LNZH02000194">
    <property type="protein sequence ID" value="OCB87204.1"/>
    <property type="molecule type" value="Genomic_DNA"/>
</dbReference>
<evidence type="ECO:0000256" key="6">
    <source>
        <dbReference type="ARBA" id="ARBA00022989"/>
    </source>
</evidence>
<name>A0A9Q5HWE7_SANBA</name>
<dbReference type="SMART" id="SM00382">
    <property type="entry name" value="AAA"/>
    <property type="match status" value="2"/>
</dbReference>
<feature type="domain" description="ABC transporter" evidence="10">
    <location>
        <begin position="823"/>
        <end position="1063"/>
    </location>
</feature>
<protein>
    <recommendedName>
        <fullName evidence="10">ABC transporter domain-containing protein</fullName>
    </recommendedName>
</protein>
<evidence type="ECO:0000256" key="1">
    <source>
        <dbReference type="ARBA" id="ARBA00004141"/>
    </source>
</evidence>
<dbReference type="InterPro" id="IPR034001">
    <property type="entry name" value="ABCG_PDR_1"/>
</dbReference>
<dbReference type="InterPro" id="IPR029481">
    <property type="entry name" value="ABC_trans_N"/>
</dbReference>
<comment type="caution">
    <text evidence="11">The sequence shown here is derived from an EMBL/GenBank/DDBJ whole genome shotgun (WGS) entry which is preliminary data.</text>
</comment>
<keyword evidence="12" id="KW-1185">Reference proteome</keyword>
<evidence type="ECO:0000256" key="5">
    <source>
        <dbReference type="ARBA" id="ARBA00022840"/>
    </source>
</evidence>
<feature type="compositionally biased region" description="Polar residues" evidence="8">
    <location>
        <begin position="35"/>
        <end position="44"/>
    </location>
</feature>
<keyword evidence="4" id="KW-0547">Nucleotide-binding</keyword>
<evidence type="ECO:0000256" key="2">
    <source>
        <dbReference type="ARBA" id="ARBA00022448"/>
    </source>
</evidence>
<dbReference type="GO" id="GO:0005524">
    <property type="term" value="F:ATP binding"/>
    <property type="evidence" value="ECO:0007669"/>
    <property type="project" value="UniProtKB-KW"/>
</dbReference>
<feature type="transmembrane region" description="Helical" evidence="9">
    <location>
        <begin position="1231"/>
        <end position="1257"/>
    </location>
</feature>
<accession>A0A9Q5HWE7</accession>
<evidence type="ECO:0000313" key="12">
    <source>
        <dbReference type="Proteomes" id="UP000757232"/>
    </source>
</evidence>
<dbReference type="Pfam" id="PF01061">
    <property type="entry name" value="ABC2_membrane"/>
    <property type="match status" value="2"/>
</dbReference>
<feature type="transmembrane region" description="Helical" evidence="9">
    <location>
        <begin position="544"/>
        <end position="565"/>
    </location>
</feature>
<evidence type="ECO:0000256" key="9">
    <source>
        <dbReference type="SAM" id="Phobius"/>
    </source>
</evidence>
<feature type="transmembrane region" description="Helical" evidence="9">
    <location>
        <begin position="1189"/>
        <end position="1210"/>
    </location>
</feature>
<feature type="transmembrane region" description="Helical" evidence="9">
    <location>
        <begin position="511"/>
        <end position="532"/>
    </location>
</feature>
<dbReference type="Proteomes" id="UP000757232">
    <property type="component" value="Unassembled WGS sequence"/>
</dbReference>
<feature type="transmembrane region" description="Helical" evidence="9">
    <location>
        <begin position="617"/>
        <end position="638"/>
    </location>
</feature>
<dbReference type="GO" id="GO:0016020">
    <property type="term" value="C:membrane"/>
    <property type="evidence" value="ECO:0007669"/>
    <property type="project" value="UniProtKB-SubCell"/>
</dbReference>
<sequence>MGSLIMEKNGADASDPQKHDRDSHRTRATTGFAHNFQQDHGTQIDQHEQGQDNGDDRTIVSLAEALDGDNFNLEQFLKDVVRLGRKNNISQRDLGVVFQDLRVQGLAAAAKYQSTVGSTLNPLSLVERIRELRHPPIRDILTGFEGVVNPGEMLLVLGRPGAGCTTFLKTLSNQHEEFHSVTGLLRFSTFTPKEISKHFRGDVIFVPEDDVHFPTLTVEQTLNFAARTHMPSKKARLEGFSRLHYTEVVVNALTTIFGLKHTMKTKVGNAMVRGISGGERKRVSLSEALAVRARLGAWDNATRGLDSSTALEFVNSLRIATGILGFTSIMSAYQASELLYELFDKVCIIYEGRMVYYGPANIARQHFIDQGWQPANRQTTPDFLTSITDPNARTVCEGFENRVPRTADEMALAFQRHPLAEENRRQIAFFLAANVIMDFGSVQITGKLPNVPAISREEKELKRRSYIESAQAERSKHMRPESPYTISLYDQIWEVMIRRAHIVRGDWQAQVITMIAYAVQAIIMGTMFFDVAEATNAYFSRGGVLFFSIVFDALSSMGEIASLYAQRPIVHRQAKAAMYHPFTEAVALTIVDIPTTVIRLVVFVVIIYFLVGLQQTAGQFFICYLFILLVSLTMRAFYRGIAASTKQESVAQSIGGVATLGLALYTGYAIPKLAMIGALEWIAYINIVPIGSGYENVSLANQVCTTVGSVTGQATVDGNRFLELSYGYSYSNLWRNFGINIAFFVGFLACLLVFTEYNTASKMETATTMYKRNARRAYVSGSRVTDEEKGHADDNQEERRRPRQSTGQTEKAMAATQHMSDIFSWQNLRYTVPIGKGETRLLLDDVSGYVVPGKLTALMGESGAGKTTLLNILAGRTDIGVVTGDRFVNGQALPHDFEAQTGYCQQLDTHLPETTVREALLFSAKLRQPARVPLAEKEAYVETCLRMCGMEEYADAIVGTLDVEHRKRTTIGVELAAKPRLLLFLDEPTTGLDGQSAWAVMSFLRDLAEHGQAILCTIHQPSGELFQKFDRLLLLQMGGQMVYFGDLGPNCSTMINYFERNGARKCEEKDNPAEWMLDVIGAGATATSTIDWHDVWEKSDEDAKFKIHLREIHEEGHKKPPVHATHQSEFATPWIVQLYELTKRANLSYWRNPTYVMSKQFLNIAAGLFIGFTFFQANNTVQGTQDKIFGIFILTMISAAHAFQLQVPFLNFISIYQVRECPSRTYSWTSLVASALLVEIPWNVLGSTLLFLCWYWTVGFGSDRGGYTYLVISIWFPLFYTTMSHAVASMSPNAVIDSVLFSVLFSFIIVFSGVLQPYSQLGWWKWMYRVAPFTYFIEGVLGQTLGGSEVRCSLSELAIIDPPNSQTCGQYLNNYIAFAGGYLQNPDAISNCEFCSYRFANQFLELSFNIFYKNHWRDFGFLMVYVAFNVSKSV</sequence>
<dbReference type="InterPro" id="IPR034003">
    <property type="entry name" value="ABCG_PDR_2"/>
</dbReference>
<feature type="transmembrane region" description="Helical" evidence="9">
    <location>
        <begin position="733"/>
        <end position="754"/>
    </location>
</feature>
<organism evidence="11 12">
    <name type="scientific">Sanghuangporus baumii</name>
    <name type="common">Phellinus baumii</name>
    <dbReference type="NCBI Taxonomy" id="108892"/>
    <lineage>
        <taxon>Eukaryota</taxon>
        <taxon>Fungi</taxon>
        <taxon>Dikarya</taxon>
        <taxon>Basidiomycota</taxon>
        <taxon>Agaricomycotina</taxon>
        <taxon>Agaricomycetes</taxon>
        <taxon>Hymenochaetales</taxon>
        <taxon>Hymenochaetaceae</taxon>
        <taxon>Sanghuangporus</taxon>
    </lineage>
</organism>
<dbReference type="FunFam" id="3.40.50.300:FF:000054">
    <property type="entry name" value="ABC multidrug transporter atrF"/>
    <property type="match status" value="1"/>
</dbReference>
<feature type="compositionally biased region" description="Basic and acidic residues" evidence="8">
    <location>
        <begin position="15"/>
        <end position="25"/>
    </location>
</feature>
<dbReference type="InterPro" id="IPR013525">
    <property type="entry name" value="ABC2_TM"/>
</dbReference>
<dbReference type="InterPro" id="IPR027417">
    <property type="entry name" value="P-loop_NTPase"/>
</dbReference>
<evidence type="ECO:0000256" key="3">
    <source>
        <dbReference type="ARBA" id="ARBA00022692"/>
    </source>
</evidence>
<feature type="transmembrane region" description="Helical" evidence="9">
    <location>
        <begin position="586"/>
        <end position="611"/>
    </location>
</feature>
<evidence type="ECO:0000256" key="7">
    <source>
        <dbReference type="ARBA" id="ARBA00023136"/>
    </source>
</evidence>
<gene>
    <name evidence="11" type="ORF">A7U60_g5720</name>
</gene>
<feature type="domain" description="ABC transporter" evidence="10">
    <location>
        <begin position="120"/>
        <end position="376"/>
    </location>
</feature>
<feature type="transmembrane region" description="Helical" evidence="9">
    <location>
        <begin position="1161"/>
        <end position="1177"/>
    </location>
</feature>
<keyword evidence="6 9" id="KW-1133">Transmembrane helix</keyword>
<feature type="region of interest" description="Disordered" evidence="8">
    <location>
        <begin position="781"/>
        <end position="812"/>
    </location>
</feature>
<feature type="transmembrane region" description="Helical" evidence="9">
    <location>
        <begin position="1269"/>
        <end position="1287"/>
    </location>
</feature>
<dbReference type="OrthoDB" id="245989at2759"/>
<keyword evidence="5" id="KW-0067">ATP-binding</keyword>
<dbReference type="PROSITE" id="PS50893">
    <property type="entry name" value="ABC_TRANSPORTER_2"/>
    <property type="match status" value="2"/>
</dbReference>
<keyword evidence="2" id="KW-0813">Transport</keyword>
<dbReference type="SUPFAM" id="SSF52540">
    <property type="entry name" value="P-loop containing nucleoside triphosphate hydrolases"/>
    <property type="match status" value="2"/>
</dbReference>
<dbReference type="Gene3D" id="3.40.50.300">
    <property type="entry name" value="P-loop containing nucleotide triphosphate hydrolases"/>
    <property type="match status" value="2"/>
</dbReference>
<feature type="region of interest" description="Disordered" evidence="8">
    <location>
        <begin position="1"/>
        <end position="55"/>
    </location>
</feature>
<proteinExistence type="predicted"/>
<evidence type="ECO:0000256" key="4">
    <source>
        <dbReference type="ARBA" id="ARBA00022741"/>
    </source>
</evidence>
<dbReference type="InterPro" id="IPR017871">
    <property type="entry name" value="ABC_transporter-like_CS"/>
</dbReference>
<dbReference type="CDD" id="cd03232">
    <property type="entry name" value="ABCG_PDR_domain2"/>
    <property type="match status" value="1"/>
</dbReference>
<dbReference type="PROSITE" id="PS00211">
    <property type="entry name" value="ABC_TRANSPORTER_1"/>
    <property type="match status" value="1"/>
</dbReference>
<keyword evidence="7 9" id="KW-0472">Membrane</keyword>
<dbReference type="PANTHER" id="PTHR19241">
    <property type="entry name" value="ATP-BINDING CASSETTE TRANSPORTER"/>
    <property type="match status" value="1"/>
</dbReference>
<dbReference type="InterPro" id="IPR003593">
    <property type="entry name" value="AAA+_ATPase"/>
</dbReference>
<evidence type="ECO:0000313" key="11">
    <source>
        <dbReference type="EMBL" id="OCB87204.1"/>
    </source>
</evidence>
<dbReference type="Pfam" id="PF14510">
    <property type="entry name" value="ABC_trans_N"/>
    <property type="match status" value="1"/>
</dbReference>
<dbReference type="GO" id="GO:0140359">
    <property type="term" value="F:ABC-type transporter activity"/>
    <property type="evidence" value="ECO:0007669"/>
    <property type="project" value="InterPro"/>
</dbReference>
<evidence type="ECO:0000259" key="10">
    <source>
        <dbReference type="PROSITE" id="PS50893"/>
    </source>
</evidence>
<feature type="transmembrane region" description="Helical" evidence="9">
    <location>
        <begin position="650"/>
        <end position="670"/>
    </location>
</feature>
<keyword evidence="3 9" id="KW-0812">Transmembrane</keyword>
<dbReference type="Pfam" id="PF00005">
    <property type="entry name" value="ABC_tran"/>
    <property type="match status" value="2"/>
</dbReference>
<comment type="subcellular location">
    <subcellularLocation>
        <location evidence="1">Membrane</location>
        <topology evidence="1">Multi-pass membrane protein</topology>
    </subcellularLocation>
</comment>
<dbReference type="GO" id="GO:0016887">
    <property type="term" value="F:ATP hydrolysis activity"/>
    <property type="evidence" value="ECO:0007669"/>
    <property type="project" value="InterPro"/>
</dbReference>